<dbReference type="CDD" id="cd00397">
    <property type="entry name" value="DNA_BRE_C"/>
    <property type="match status" value="1"/>
</dbReference>
<dbReference type="Gene3D" id="1.10.443.10">
    <property type="entry name" value="Intergrase catalytic core"/>
    <property type="match status" value="1"/>
</dbReference>
<evidence type="ECO:0000313" key="9">
    <source>
        <dbReference type="Proteomes" id="UP000548326"/>
    </source>
</evidence>
<evidence type="ECO:0000256" key="3">
    <source>
        <dbReference type="ARBA" id="ARBA00023125"/>
    </source>
</evidence>
<dbReference type="GO" id="GO:0006310">
    <property type="term" value="P:DNA recombination"/>
    <property type="evidence" value="ECO:0007669"/>
    <property type="project" value="UniProtKB-KW"/>
</dbReference>
<sequence>MLLIIKIVINLQTAKFKITSKIRHGMQEVIGSTPIFSTYLINKPDSKQIADESGFIFGKTLPSSLSCNESQTFMQAPNKLYTEPILNKGKEIKSIPKGSTKSAEQAKLTWYIDFSFYNELEGKMERFRKTNSGNRIKNPSEKLKHFNALLNAYKELLESGWNPLDERSNDKLKKSIISITLDEAKEKFVQYHKSKGTRPKSIQTYLSKINYFIIYNGGSKKVNEITDFEITDFLNHYEKEEKWSGVTYNLARISLNNLFKFLKINKYISINPVTDTETRKEISTESHQVFSDTDFTEIMNWLKQHDAYCLLFAKMIYYTCIRPKELRYLQLKHIDLENDTITVPASIAKNKKSMPVSIDKNLKIELAKLNLLQHPQDYYLFGSTSTIIGSNRIGENTPYNRFHKCLEELKLLNKNYTLYSFKHKSNVSKYKAGWTIAEICAANRHSSLVETETYLKDLLKFVKTDKAIPPI</sequence>
<comment type="caution">
    <text evidence="8">The sequence shown here is derived from an EMBL/GenBank/DDBJ whole genome shotgun (WGS) entry which is preliminary data.</text>
</comment>
<dbReference type="PROSITE" id="PS51900">
    <property type="entry name" value="CB"/>
    <property type="match status" value="1"/>
</dbReference>
<evidence type="ECO:0000313" key="8">
    <source>
        <dbReference type="EMBL" id="MBB6130138.1"/>
    </source>
</evidence>
<dbReference type="SUPFAM" id="SSF56349">
    <property type="entry name" value="DNA breaking-rejoining enzymes"/>
    <property type="match status" value="1"/>
</dbReference>
<dbReference type="EMBL" id="JACHCA010000013">
    <property type="protein sequence ID" value="MBB6130138.1"/>
    <property type="molecule type" value="Genomic_DNA"/>
</dbReference>
<dbReference type="InterPro" id="IPR004107">
    <property type="entry name" value="Integrase_SAM-like_N"/>
</dbReference>
<dbReference type="InterPro" id="IPR010998">
    <property type="entry name" value="Integrase_recombinase_N"/>
</dbReference>
<dbReference type="GO" id="GO:0003677">
    <property type="term" value="F:DNA binding"/>
    <property type="evidence" value="ECO:0007669"/>
    <property type="project" value="UniProtKB-UniRule"/>
</dbReference>
<dbReference type="InterPro" id="IPR002104">
    <property type="entry name" value="Integrase_catalytic"/>
</dbReference>
<dbReference type="Pfam" id="PF00589">
    <property type="entry name" value="Phage_integrase"/>
    <property type="match status" value="1"/>
</dbReference>
<dbReference type="Gene3D" id="1.10.150.130">
    <property type="match status" value="1"/>
</dbReference>
<dbReference type="GO" id="GO:0015074">
    <property type="term" value="P:DNA integration"/>
    <property type="evidence" value="ECO:0007669"/>
    <property type="project" value="UniProtKB-KW"/>
</dbReference>
<protein>
    <submittedName>
        <fullName evidence="8">Integrase</fullName>
    </submittedName>
</protein>
<feature type="domain" description="Tyr recombinase" evidence="6">
    <location>
        <begin position="284"/>
        <end position="469"/>
    </location>
</feature>
<dbReference type="PROSITE" id="PS51898">
    <property type="entry name" value="TYR_RECOMBINASE"/>
    <property type="match status" value="1"/>
</dbReference>
<organism evidence="8 9">
    <name type="scientific">Mucilaginibacter lappiensis</name>
    <dbReference type="NCBI Taxonomy" id="354630"/>
    <lineage>
        <taxon>Bacteria</taxon>
        <taxon>Pseudomonadati</taxon>
        <taxon>Bacteroidota</taxon>
        <taxon>Sphingobacteriia</taxon>
        <taxon>Sphingobacteriales</taxon>
        <taxon>Sphingobacteriaceae</taxon>
        <taxon>Mucilaginibacter</taxon>
    </lineage>
</organism>
<evidence type="ECO:0000259" key="7">
    <source>
        <dbReference type="PROSITE" id="PS51900"/>
    </source>
</evidence>
<dbReference type="PANTHER" id="PTHR30629">
    <property type="entry name" value="PROPHAGE INTEGRASE"/>
    <property type="match status" value="1"/>
</dbReference>
<dbReference type="Proteomes" id="UP000548326">
    <property type="component" value="Unassembled WGS sequence"/>
</dbReference>
<reference evidence="8 9" key="1">
    <citation type="submission" date="2020-08" db="EMBL/GenBank/DDBJ databases">
        <title>Genomic Encyclopedia of Type Strains, Phase IV (KMG-V): Genome sequencing to study the core and pangenomes of soil and plant-associated prokaryotes.</title>
        <authorList>
            <person name="Whitman W."/>
        </authorList>
    </citation>
    <scope>NUCLEOTIDE SEQUENCE [LARGE SCALE GENOMIC DNA]</scope>
    <source>
        <strain evidence="8 9">MP601</strain>
    </source>
</reference>
<dbReference type="InterPro" id="IPR044068">
    <property type="entry name" value="CB"/>
</dbReference>
<name>A0A841JN44_9SPHI</name>
<gene>
    <name evidence="8" type="ORF">HDF22_004277</name>
</gene>
<feature type="domain" description="Core-binding (CB)" evidence="7">
    <location>
        <begin position="179"/>
        <end position="263"/>
    </location>
</feature>
<dbReference type="InterPro" id="IPR013762">
    <property type="entry name" value="Integrase-like_cat_sf"/>
</dbReference>
<evidence type="ECO:0000256" key="5">
    <source>
        <dbReference type="PROSITE-ProRule" id="PRU01248"/>
    </source>
</evidence>
<evidence type="ECO:0000256" key="4">
    <source>
        <dbReference type="ARBA" id="ARBA00023172"/>
    </source>
</evidence>
<proteinExistence type="inferred from homology"/>
<keyword evidence="3 5" id="KW-0238">DNA-binding</keyword>
<dbReference type="PANTHER" id="PTHR30629:SF2">
    <property type="entry name" value="PROPHAGE INTEGRASE INTS-RELATED"/>
    <property type="match status" value="1"/>
</dbReference>
<evidence type="ECO:0000256" key="1">
    <source>
        <dbReference type="ARBA" id="ARBA00008857"/>
    </source>
</evidence>
<dbReference type="AlphaFoldDB" id="A0A841JN44"/>
<accession>A0A841JN44</accession>
<evidence type="ECO:0000259" key="6">
    <source>
        <dbReference type="PROSITE" id="PS51898"/>
    </source>
</evidence>
<comment type="similarity">
    <text evidence="1">Belongs to the 'phage' integrase family.</text>
</comment>
<dbReference type="InterPro" id="IPR011010">
    <property type="entry name" value="DNA_brk_join_enz"/>
</dbReference>
<keyword evidence="2" id="KW-0229">DNA integration</keyword>
<dbReference type="RefSeq" id="WP_221276109.1">
    <property type="nucleotide sequence ID" value="NZ_JACHCA010000013.1"/>
</dbReference>
<dbReference type="InterPro" id="IPR050808">
    <property type="entry name" value="Phage_Integrase"/>
</dbReference>
<dbReference type="Pfam" id="PF13495">
    <property type="entry name" value="Phage_int_SAM_4"/>
    <property type="match status" value="1"/>
</dbReference>
<keyword evidence="4" id="KW-0233">DNA recombination</keyword>
<evidence type="ECO:0000256" key="2">
    <source>
        <dbReference type="ARBA" id="ARBA00022908"/>
    </source>
</evidence>